<reference evidence="2 3" key="1">
    <citation type="journal article" date="2012" name="Stand. Genomic Sci.">
        <title>Complete genome sequence of Pyrobaculum oguniense.</title>
        <authorList>
            <person name="Bernick D.L."/>
            <person name="Karplus K."/>
            <person name="Lui L.M."/>
            <person name="Coker J.K."/>
            <person name="Murphy J.N."/>
            <person name="Chan P.P."/>
            <person name="Cozen A.E."/>
            <person name="Lowe T.M."/>
        </authorList>
    </citation>
    <scope>NUCLEOTIDE SEQUENCE [LARGE SCALE GENOMIC DNA]</scope>
    <source>
        <strain evidence="2 3">TE7</strain>
    </source>
</reference>
<keyword evidence="3" id="KW-1185">Reference proteome</keyword>
<dbReference type="Proteomes" id="UP000009062">
    <property type="component" value="Chromosome"/>
</dbReference>
<evidence type="ECO:0000256" key="1">
    <source>
        <dbReference type="SAM" id="MobiDB-lite"/>
    </source>
</evidence>
<evidence type="ECO:0000313" key="3">
    <source>
        <dbReference type="Proteomes" id="UP000009062"/>
    </source>
</evidence>
<name>H6Q953_PYROT</name>
<accession>H6Q953</accession>
<dbReference type="eggNOG" id="arCOG08358">
    <property type="taxonomic scope" value="Archaea"/>
</dbReference>
<dbReference type="AlphaFoldDB" id="H6Q953"/>
<sequence length="533" mass="58766">MLRNVLLGVLLFAAAIVVLQTWVDAVAQRTPWGKIVVQSGDGQDEIEVVILEGGRRSDRDYDFAIVGMDGEIRTRRAERGYGKVVLGAYHAKLAQIAKELGYNPTDVELGVIIEIGRLVDHNETHIATERMIISAPLKPGKPNKIRVEVEFKPQAKTLVPKPKNSTKPHTRGTYEVQASTSPPSLIEQGCPAIKSPFSNPVYTCYEWRLVSSTKSQDTLIPSMIVYLGANDVYNAKSVSVYSEIKVGQDTGLRLTLPIGAVLSKEGKTYLLTQGFTVNLGSSTTLMQASCLFRSNKETPAYSECRDMLRGTSTTLPTYDSSSPTGAWATVGPRGVYWQVTYDIYYVAYVYNWTLRKYVITYQYKVDTATGVWSAPYAEQVGNGQYRFWPEFRINSYEIGRVVTYYNTPEWSGGPPKFTIQSGASSYIAIGVYQIVSEANTLFSTTPFAVPATLIACAYTGGSLCTIAATAATSFDVSYETSMYLSQLGIVQADLRCSVPYESTGFTIKNYLEGMGVEVYLPAVFIHLRTTARC</sequence>
<dbReference type="STRING" id="698757.Pogu_1555"/>
<evidence type="ECO:0000313" key="2">
    <source>
        <dbReference type="EMBL" id="AFA39582.1"/>
    </source>
</evidence>
<feature type="region of interest" description="Disordered" evidence="1">
    <location>
        <begin position="158"/>
        <end position="180"/>
    </location>
</feature>
<gene>
    <name evidence="2" type="ordered locus">Pogu_1555</name>
</gene>
<dbReference type="KEGG" id="pog:Pogu_1555"/>
<dbReference type="HOGENOM" id="CLU_504014_0_0_2"/>
<organism evidence="2 3">
    <name type="scientific">Pyrobaculum oguniense (strain DSM 13380 / JCM 10595 / TE7)</name>
    <dbReference type="NCBI Taxonomy" id="698757"/>
    <lineage>
        <taxon>Archaea</taxon>
        <taxon>Thermoproteota</taxon>
        <taxon>Thermoprotei</taxon>
        <taxon>Thermoproteales</taxon>
        <taxon>Thermoproteaceae</taxon>
        <taxon>Pyrobaculum</taxon>
    </lineage>
</organism>
<protein>
    <submittedName>
        <fullName evidence="2">Uncharacterized protein</fullName>
    </submittedName>
</protein>
<dbReference type="EMBL" id="CP003316">
    <property type="protein sequence ID" value="AFA39582.1"/>
    <property type="molecule type" value="Genomic_DNA"/>
</dbReference>
<proteinExistence type="predicted"/>